<dbReference type="AlphaFoldDB" id="A0A5J4TCS9"/>
<evidence type="ECO:0000313" key="2">
    <source>
        <dbReference type="Proteomes" id="UP000324800"/>
    </source>
</evidence>
<comment type="caution">
    <text evidence="1">The sequence shown here is derived from an EMBL/GenBank/DDBJ whole genome shotgun (WGS) entry which is preliminary data.</text>
</comment>
<accession>A0A5J4TCS9</accession>
<reference evidence="1 2" key="1">
    <citation type="submission" date="2019-03" db="EMBL/GenBank/DDBJ databases">
        <title>Single cell metagenomics reveals metabolic interactions within the superorganism composed of flagellate Streblomastix strix and complex community of Bacteroidetes bacteria on its surface.</title>
        <authorList>
            <person name="Treitli S.C."/>
            <person name="Kolisko M."/>
            <person name="Husnik F."/>
            <person name="Keeling P."/>
            <person name="Hampl V."/>
        </authorList>
    </citation>
    <scope>NUCLEOTIDE SEQUENCE [LARGE SCALE GENOMIC DNA]</scope>
    <source>
        <strain evidence="1">ST1C</strain>
    </source>
</reference>
<dbReference type="EMBL" id="SNRW01034836">
    <property type="protein sequence ID" value="KAA6355295.1"/>
    <property type="molecule type" value="Genomic_DNA"/>
</dbReference>
<protein>
    <submittedName>
        <fullName evidence="1">Uncharacterized protein</fullName>
    </submittedName>
</protein>
<name>A0A5J4TCS9_9EUKA</name>
<dbReference type="Proteomes" id="UP000324800">
    <property type="component" value="Unassembled WGS sequence"/>
</dbReference>
<gene>
    <name evidence="1" type="ORF">EZS28_049177</name>
</gene>
<proteinExistence type="predicted"/>
<organism evidence="1 2">
    <name type="scientific">Streblomastix strix</name>
    <dbReference type="NCBI Taxonomy" id="222440"/>
    <lineage>
        <taxon>Eukaryota</taxon>
        <taxon>Metamonada</taxon>
        <taxon>Preaxostyla</taxon>
        <taxon>Oxymonadida</taxon>
        <taxon>Streblomastigidae</taxon>
        <taxon>Streblomastix</taxon>
    </lineage>
</organism>
<sequence>MNFTDDELFTIGLAPFSDNPSYKSKAPVNYTNKFGDKMMRFGYQNLQFSERITPQIEPVKLGATNVENYERTSGIDRHLNKR</sequence>
<evidence type="ECO:0000313" key="1">
    <source>
        <dbReference type="EMBL" id="KAA6355295.1"/>
    </source>
</evidence>